<keyword evidence="2" id="KW-0229">DNA integration</keyword>
<dbReference type="GO" id="GO:0003677">
    <property type="term" value="F:DNA binding"/>
    <property type="evidence" value="ECO:0007669"/>
    <property type="project" value="UniProtKB-UniRule"/>
</dbReference>
<evidence type="ECO:0000256" key="2">
    <source>
        <dbReference type="ARBA" id="ARBA00022908"/>
    </source>
</evidence>
<dbReference type="SUPFAM" id="SSF56349">
    <property type="entry name" value="DNA breaking-rejoining enzymes"/>
    <property type="match status" value="1"/>
</dbReference>
<dbReference type="InterPro" id="IPR011010">
    <property type="entry name" value="DNA_brk_join_enz"/>
</dbReference>
<comment type="similarity">
    <text evidence="1">Belongs to the 'phage' integrase family.</text>
</comment>
<dbReference type="Gene3D" id="1.10.443.10">
    <property type="entry name" value="Intergrase catalytic core"/>
    <property type="match status" value="1"/>
</dbReference>
<evidence type="ECO:0000259" key="7">
    <source>
        <dbReference type="PROSITE" id="PS51900"/>
    </source>
</evidence>
<dbReference type="InterPro" id="IPR013762">
    <property type="entry name" value="Integrase-like_cat_sf"/>
</dbReference>
<dbReference type="PANTHER" id="PTHR30349:SF64">
    <property type="entry name" value="PROPHAGE INTEGRASE INTD-RELATED"/>
    <property type="match status" value="1"/>
</dbReference>
<accession>A0A6N7XZ13</accession>
<dbReference type="InterPro" id="IPR010998">
    <property type="entry name" value="Integrase_recombinase_N"/>
</dbReference>
<dbReference type="EMBL" id="VUNQ01000019">
    <property type="protein sequence ID" value="MSU01794.1"/>
    <property type="molecule type" value="Genomic_DNA"/>
</dbReference>
<organism evidence="8 9">
    <name type="scientific">Tissierella pigra</name>
    <dbReference type="NCBI Taxonomy" id="2607614"/>
    <lineage>
        <taxon>Bacteria</taxon>
        <taxon>Bacillati</taxon>
        <taxon>Bacillota</taxon>
        <taxon>Tissierellia</taxon>
        <taxon>Tissierellales</taxon>
        <taxon>Tissierellaceae</taxon>
        <taxon>Tissierella</taxon>
    </lineage>
</organism>
<evidence type="ECO:0000256" key="5">
    <source>
        <dbReference type="PROSITE-ProRule" id="PRU01248"/>
    </source>
</evidence>
<proteinExistence type="inferred from homology"/>
<feature type="domain" description="Tyr recombinase" evidence="6">
    <location>
        <begin position="168"/>
        <end position="389"/>
    </location>
</feature>
<dbReference type="Pfam" id="PF00589">
    <property type="entry name" value="Phage_integrase"/>
    <property type="match status" value="1"/>
</dbReference>
<evidence type="ECO:0000313" key="9">
    <source>
        <dbReference type="Proteomes" id="UP000469523"/>
    </source>
</evidence>
<dbReference type="InterPro" id="IPR044068">
    <property type="entry name" value="CB"/>
</dbReference>
<evidence type="ECO:0000256" key="1">
    <source>
        <dbReference type="ARBA" id="ARBA00008857"/>
    </source>
</evidence>
<keyword evidence="3 5" id="KW-0238">DNA-binding</keyword>
<sequence length="401" mass="46724">MTVSARKRGKKWYYSFEIASVGGNRKRIERVGGNTKAEALRVGRIALTEYENAGQFFEPKNISVSDYMDYWMKEYVETNLKHTTYKLRDIIIKNHIKPDLGKYKLNSLTPTVLQSFINNKVKENYSLKYIKNMKAILSSSLKYAVHPCQFIKNNPMEYVTMPSLKKNDDKKTVTLEEYQEISERFKGTIHYIPIQIAFYTGLRVGEICALTWENIDLESKTLSVEKNMTRKDKKFIISTTKNQSSVRTIKIGDTLVSLLKKHKAEQSKNKLKYGQYYYRFYIDKQGYIYKDYHSYNLDKEDKKEIHFVCTSENGTTFTPFHANHTRDIVTNDIGIPFNFHMLRHTHATMLIENGADMKSVQERLGHSSITTTMDIYSHLTEGMEDKTVQILESYVKKLPTS</sequence>
<dbReference type="InterPro" id="IPR002104">
    <property type="entry name" value="Integrase_catalytic"/>
</dbReference>
<name>A0A6N7XZ13_9FIRM</name>
<protein>
    <submittedName>
        <fullName evidence="8">Site-specific integrase</fullName>
    </submittedName>
</protein>
<evidence type="ECO:0000256" key="3">
    <source>
        <dbReference type="ARBA" id="ARBA00023125"/>
    </source>
</evidence>
<keyword evidence="9" id="KW-1185">Reference proteome</keyword>
<dbReference type="RefSeq" id="WP_154440208.1">
    <property type="nucleotide sequence ID" value="NZ_VUNQ01000019.1"/>
</dbReference>
<dbReference type="PROSITE" id="PS51900">
    <property type="entry name" value="CB"/>
    <property type="match status" value="1"/>
</dbReference>
<evidence type="ECO:0000256" key="4">
    <source>
        <dbReference type="ARBA" id="ARBA00023172"/>
    </source>
</evidence>
<dbReference type="InterPro" id="IPR004107">
    <property type="entry name" value="Integrase_SAM-like_N"/>
</dbReference>
<feature type="domain" description="Core-binding (CB)" evidence="7">
    <location>
        <begin position="62"/>
        <end position="145"/>
    </location>
</feature>
<dbReference type="PANTHER" id="PTHR30349">
    <property type="entry name" value="PHAGE INTEGRASE-RELATED"/>
    <property type="match status" value="1"/>
</dbReference>
<dbReference type="Gene3D" id="1.10.150.130">
    <property type="match status" value="1"/>
</dbReference>
<dbReference type="InterPro" id="IPR050090">
    <property type="entry name" value="Tyrosine_recombinase_XerCD"/>
</dbReference>
<dbReference type="CDD" id="cd01189">
    <property type="entry name" value="INT_ICEBs1_C_like"/>
    <property type="match status" value="1"/>
</dbReference>
<evidence type="ECO:0000313" key="8">
    <source>
        <dbReference type="EMBL" id="MSU01794.1"/>
    </source>
</evidence>
<comment type="caution">
    <text evidence="8">The sequence shown here is derived from an EMBL/GenBank/DDBJ whole genome shotgun (WGS) entry which is preliminary data.</text>
</comment>
<evidence type="ECO:0000259" key="6">
    <source>
        <dbReference type="PROSITE" id="PS51898"/>
    </source>
</evidence>
<dbReference type="Proteomes" id="UP000469523">
    <property type="component" value="Unassembled WGS sequence"/>
</dbReference>
<dbReference type="Pfam" id="PF14659">
    <property type="entry name" value="Phage_int_SAM_3"/>
    <property type="match status" value="1"/>
</dbReference>
<dbReference type="PROSITE" id="PS51898">
    <property type="entry name" value="TYR_RECOMBINASE"/>
    <property type="match status" value="1"/>
</dbReference>
<dbReference type="GO" id="GO:0015074">
    <property type="term" value="P:DNA integration"/>
    <property type="evidence" value="ECO:0007669"/>
    <property type="project" value="UniProtKB-KW"/>
</dbReference>
<keyword evidence="4" id="KW-0233">DNA recombination</keyword>
<dbReference type="AlphaFoldDB" id="A0A6N7XZ13"/>
<dbReference type="GO" id="GO:0006310">
    <property type="term" value="P:DNA recombination"/>
    <property type="evidence" value="ECO:0007669"/>
    <property type="project" value="UniProtKB-KW"/>
</dbReference>
<reference evidence="8 9" key="1">
    <citation type="submission" date="2019-09" db="EMBL/GenBank/DDBJ databases">
        <title>In-depth cultivation of the pig gut microbiome towards novel bacterial diversity and tailored functional studies.</title>
        <authorList>
            <person name="Wylensek D."/>
            <person name="Hitch T.C.A."/>
            <person name="Clavel T."/>
        </authorList>
    </citation>
    <scope>NUCLEOTIDE SEQUENCE [LARGE SCALE GENOMIC DNA]</scope>
    <source>
        <strain evidence="8 9">WCA3-693-APC-4?</strain>
    </source>
</reference>
<gene>
    <name evidence="8" type="ORF">FYJ83_09980</name>
</gene>